<name>A0ABY5DL72_9GAMM</name>
<keyword evidence="9" id="KW-1185">Reference proteome</keyword>
<dbReference type="EMBL" id="CP092900">
    <property type="protein sequence ID" value="UTC24535.1"/>
    <property type="molecule type" value="Genomic_DNA"/>
</dbReference>
<evidence type="ECO:0000256" key="5">
    <source>
        <dbReference type="ARBA" id="ARBA00023136"/>
    </source>
</evidence>
<dbReference type="InterPro" id="IPR020781">
    <property type="entry name" value="ATPase_OSCP/d_CS"/>
</dbReference>
<accession>A0ABY5DL72</accession>
<dbReference type="Gene3D" id="1.10.520.20">
    <property type="entry name" value="N-terminal domain of the delta subunit of the F1F0-ATP synthase"/>
    <property type="match status" value="1"/>
</dbReference>
<keyword evidence="3" id="KW-0375">Hydrogen ion transport</keyword>
<reference evidence="8 9" key="1">
    <citation type="journal article" date="2022" name="Nat. Microbiol.">
        <title>The microbiome of a bacterivorous marine choanoflagellate contains a resource-demanding obligate bacterial associate.</title>
        <authorList>
            <person name="Needham D.M."/>
            <person name="Poirier C."/>
            <person name="Bachy C."/>
            <person name="George E.E."/>
            <person name="Wilken S."/>
            <person name="Yung C.C.M."/>
            <person name="Limardo A.J."/>
            <person name="Morando M."/>
            <person name="Sudek L."/>
            <person name="Malmstrom R.R."/>
            <person name="Keeling P.J."/>
            <person name="Santoro A.E."/>
            <person name="Worden A.Z."/>
        </authorList>
    </citation>
    <scope>NUCLEOTIDE SEQUENCE [LARGE SCALE GENOMIC DNA]</scope>
    <source>
        <strain evidence="8 9">Comchoano-1</strain>
    </source>
</reference>
<dbReference type="InterPro" id="IPR000711">
    <property type="entry name" value="ATPase_OSCP/dsu"/>
</dbReference>
<organism evidence="8 9">
    <name type="scientific">Candidatus Comchoanobacter bicostacola</name>
    <dbReference type="NCBI Taxonomy" id="2919598"/>
    <lineage>
        <taxon>Bacteria</taxon>
        <taxon>Pseudomonadati</taxon>
        <taxon>Pseudomonadota</taxon>
        <taxon>Gammaproteobacteria</taxon>
        <taxon>Candidatus Comchoanobacterales</taxon>
        <taxon>Candidatus Comchoanobacteraceae</taxon>
        <taxon>Candidatus Comchoanobacter</taxon>
    </lineage>
</organism>
<dbReference type="RefSeq" id="WP_258568319.1">
    <property type="nucleotide sequence ID" value="NZ_CP092900.1"/>
</dbReference>
<dbReference type="NCBIfam" id="TIGR01145">
    <property type="entry name" value="ATP_synt_delta"/>
    <property type="match status" value="1"/>
</dbReference>
<dbReference type="Proteomes" id="UP001055955">
    <property type="component" value="Chromosome"/>
</dbReference>
<evidence type="ECO:0000256" key="6">
    <source>
        <dbReference type="ARBA" id="ARBA00023196"/>
    </source>
</evidence>
<evidence type="ECO:0000256" key="2">
    <source>
        <dbReference type="ARBA" id="ARBA00022448"/>
    </source>
</evidence>
<dbReference type="PANTHER" id="PTHR11910">
    <property type="entry name" value="ATP SYNTHASE DELTA CHAIN"/>
    <property type="match status" value="1"/>
</dbReference>
<dbReference type="SUPFAM" id="SSF47928">
    <property type="entry name" value="N-terminal domain of the delta subunit of the F1F0-ATP synthase"/>
    <property type="match status" value="1"/>
</dbReference>
<dbReference type="PROSITE" id="PS00389">
    <property type="entry name" value="ATPASE_DELTA"/>
    <property type="match status" value="1"/>
</dbReference>
<evidence type="ECO:0000313" key="9">
    <source>
        <dbReference type="Proteomes" id="UP001055955"/>
    </source>
</evidence>
<sequence>MNPSATLAHAAIRYGSKSNNLDQWKDFIDTANAVLQKPDVLGFIEHPLVPRPEKIDLLTQASGADPRQVAWLRLVLEAKMAKRFDSVHSAFIAEYNKANGNTQVEVISRSMLTQEQKNKVQTGLNSKLKGKVLVRYTVDKRMLGGIIIRYEKKEIDLSFNRIINQLSASER</sequence>
<evidence type="ECO:0000256" key="7">
    <source>
        <dbReference type="ARBA" id="ARBA00023310"/>
    </source>
</evidence>
<keyword evidence="6" id="KW-0139">CF(1)</keyword>
<gene>
    <name evidence="8" type="primary">atpH</name>
    <name evidence="8" type="ORF">MMH89_04805</name>
</gene>
<dbReference type="InterPro" id="IPR026015">
    <property type="entry name" value="ATP_synth_OSCP/delta_N_sf"/>
</dbReference>
<keyword evidence="4" id="KW-0406">Ion transport</keyword>
<comment type="subcellular location">
    <subcellularLocation>
        <location evidence="1">Membrane</location>
    </subcellularLocation>
</comment>
<protein>
    <submittedName>
        <fullName evidence="8">ATP synthase F1 subunit delta</fullName>
    </submittedName>
</protein>
<proteinExistence type="predicted"/>
<evidence type="ECO:0000256" key="4">
    <source>
        <dbReference type="ARBA" id="ARBA00023065"/>
    </source>
</evidence>
<dbReference type="Pfam" id="PF00213">
    <property type="entry name" value="OSCP"/>
    <property type="match status" value="1"/>
</dbReference>
<evidence type="ECO:0000313" key="8">
    <source>
        <dbReference type="EMBL" id="UTC24535.1"/>
    </source>
</evidence>
<evidence type="ECO:0000256" key="3">
    <source>
        <dbReference type="ARBA" id="ARBA00022781"/>
    </source>
</evidence>
<evidence type="ECO:0000256" key="1">
    <source>
        <dbReference type="ARBA" id="ARBA00004370"/>
    </source>
</evidence>
<keyword evidence="5" id="KW-0472">Membrane</keyword>
<keyword evidence="7" id="KW-0066">ATP synthesis</keyword>
<keyword evidence="2" id="KW-0813">Transport</keyword>